<feature type="compositionally biased region" description="Basic and acidic residues" evidence="1">
    <location>
        <begin position="68"/>
        <end position="80"/>
    </location>
</feature>
<keyword evidence="3" id="KW-1185">Reference proteome</keyword>
<organism evidence="2 3">
    <name type="scientific">Oikopleura dioica</name>
    <name type="common">Tunicate</name>
    <dbReference type="NCBI Taxonomy" id="34765"/>
    <lineage>
        <taxon>Eukaryota</taxon>
        <taxon>Metazoa</taxon>
        <taxon>Chordata</taxon>
        <taxon>Tunicata</taxon>
        <taxon>Appendicularia</taxon>
        <taxon>Copelata</taxon>
        <taxon>Oikopleuridae</taxon>
        <taxon>Oikopleura</taxon>
    </lineage>
</organism>
<name>A0ABN7T7G7_OIKDI</name>
<feature type="region of interest" description="Disordered" evidence="1">
    <location>
        <begin position="1"/>
        <end position="80"/>
    </location>
</feature>
<protein>
    <submittedName>
        <fullName evidence="2">Oidioi.mRNA.OKI2018_I69.chr2.g7843.t1.cds</fullName>
    </submittedName>
</protein>
<dbReference type="EMBL" id="OU015567">
    <property type="protein sequence ID" value="CAG5113753.1"/>
    <property type="molecule type" value="Genomic_DNA"/>
</dbReference>
<evidence type="ECO:0000313" key="3">
    <source>
        <dbReference type="Proteomes" id="UP001158576"/>
    </source>
</evidence>
<feature type="compositionally biased region" description="Pro residues" evidence="1">
    <location>
        <begin position="34"/>
        <end position="44"/>
    </location>
</feature>
<sequence>MLVSPAKGQTMDDVQENEPVKPAKHDTPLVPTHKPAPPEPPVPLPRHSKPRITDAELQQSKSSMIRHVTNDSEQKDREIRKLKRDNFEKDQIISMMETEIGILYEQIKW</sequence>
<feature type="compositionally biased region" description="Basic and acidic residues" evidence="1">
    <location>
        <begin position="18"/>
        <end position="27"/>
    </location>
</feature>
<reference evidence="2 3" key="1">
    <citation type="submission" date="2021-04" db="EMBL/GenBank/DDBJ databases">
        <authorList>
            <person name="Bliznina A."/>
        </authorList>
    </citation>
    <scope>NUCLEOTIDE SEQUENCE [LARGE SCALE GENOMIC DNA]</scope>
</reference>
<gene>
    <name evidence="2" type="ORF">OKIOD_LOCUS16608</name>
</gene>
<accession>A0ABN7T7G7</accession>
<dbReference type="Proteomes" id="UP001158576">
    <property type="component" value="Chromosome 2"/>
</dbReference>
<proteinExistence type="predicted"/>
<evidence type="ECO:0000313" key="2">
    <source>
        <dbReference type="EMBL" id="CAG5113753.1"/>
    </source>
</evidence>
<evidence type="ECO:0000256" key="1">
    <source>
        <dbReference type="SAM" id="MobiDB-lite"/>
    </source>
</evidence>